<keyword evidence="2" id="KW-1133">Transmembrane helix</keyword>
<reference evidence="3" key="1">
    <citation type="submission" date="2013-04" db="EMBL/GenBank/DDBJ databases">
        <authorList>
            <person name="Qu J."/>
            <person name="Murali S.C."/>
            <person name="Bandaranaike D."/>
            <person name="Bellair M."/>
            <person name="Blankenburg K."/>
            <person name="Chao H."/>
            <person name="Dinh H."/>
            <person name="Doddapaneni H."/>
            <person name="Downs B."/>
            <person name="Dugan-Rocha S."/>
            <person name="Elkadiri S."/>
            <person name="Gnanaolivu R.D."/>
            <person name="Hernandez B."/>
            <person name="Javaid M."/>
            <person name="Jayaseelan J.C."/>
            <person name="Lee S."/>
            <person name="Li M."/>
            <person name="Ming W."/>
            <person name="Munidasa M."/>
            <person name="Muniz J."/>
            <person name="Nguyen L."/>
            <person name="Ongeri F."/>
            <person name="Osuji N."/>
            <person name="Pu L.-L."/>
            <person name="Puazo M."/>
            <person name="Qu C."/>
            <person name="Quiroz J."/>
            <person name="Raj R."/>
            <person name="Weissenberger G."/>
            <person name="Xin Y."/>
            <person name="Zou X."/>
            <person name="Han Y."/>
            <person name="Richards S."/>
            <person name="Worley K."/>
            <person name="Muzny D."/>
            <person name="Gibbs R."/>
        </authorList>
    </citation>
    <scope>NUCLEOTIDE SEQUENCE</scope>
    <source>
        <strain evidence="3">Sampled in the wild</strain>
    </source>
</reference>
<feature type="region of interest" description="Disordered" evidence="1">
    <location>
        <begin position="1"/>
        <end position="20"/>
    </location>
</feature>
<evidence type="ECO:0000313" key="3">
    <source>
        <dbReference type="EMBL" id="KAG8230110.1"/>
    </source>
</evidence>
<accession>A0A8K0K829</accession>
<gene>
    <name evidence="3" type="ORF">J437_LFUL007655</name>
</gene>
<name>A0A8K0K829_LADFU</name>
<dbReference type="EMBL" id="KZ308465">
    <property type="protein sequence ID" value="KAG8230110.1"/>
    <property type="molecule type" value="Genomic_DNA"/>
</dbReference>
<keyword evidence="2" id="KW-0472">Membrane</keyword>
<proteinExistence type="predicted"/>
<protein>
    <submittedName>
        <fullName evidence="3">Uncharacterized protein</fullName>
    </submittedName>
</protein>
<dbReference type="AlphaFoldDB" id="A0A8K0K829"/>
<keyword evidence="2" id="KW-0812">Transmembrane</keyword>
<dbReference type="OrthoDB" id="6420920at2759"/>
<keyword evidence="4" id="KW-1185">Reference proteome</keyword>
<feature type="transmembrane region" description="Helical" evidence="2">
    <location>
        <begin position="29"/>
        <end position="50"/>
    </location>
</feature>
<organism evidence="3 4">
    <name type="scientific">Ladona fulva</name>
    <name type="common">Scarce chaser dragonfly</name>
    <name type="synonym">Libellula fulva</name>
    <dbReference type="NCBI Taxonomy" id="123851"/>
    <lineage>
        <taxon>Eukaryota</taxon>
        <taxon>Metazoa</taxon>
        <taxon>Ecdysozoa</taxon>
        <taxon>Arthropoda</taxon>
        <taxon>Hexapoda</taxon>
        <taxon>Insecta</taxon>
        <taxon>Pterygota</taxon>
        <taxon>Palaeoptera</taxon>
        <taxon>Odonata</taxon>
        <taxon>Epiprocta</taxon>
        <taxon>Anisoptera</taxon>
        <taxon>Libelluloidea</taxon>
        <taxon>Libellulidae</taxon>
        <taxon>Ladona</taxon>
    </lineage>
</organism>
<evidence type="ECO:0000256" key="2">
    <source>
        <dbReference type="SAM" id="Phobius"/>
    </source>
</evidence>
<reference evidence="3" key="2">
    <citation type="submission" date="2017-10" db="EMBL/GenBank/DDBJ databases">
        <title>Ladona fulva Genome sequencing and assembly.</title>
        <authorList>
            <person name="Murali S."/>
            <person name="Richards S."/>
            <person name="Bandaranaike D."/>
            <person name="Bellair M."/>
            <person name="Blankenburg K."/>
            <person name="Chao H."/>
            <person name="Dinh H."/>
            <person name="Doddapaneni H."/>
            <person name="Dugan-Rocha S."/>
            <person name="Elkadiri S."/>
            <person name="Gnanaolivu R."/>
            <person name="Hernandez B."/>
            <person name="Skinner E."/>
            <person name="Javaid M."/>
            <person name="Lee S."/>
            <person name="Li M."/>
            <person name="Ming W."/>
            <person name="Munidasa M."/>
            <person name="Muniz J."/>
            <person name="Nguyen L."/>
            <person name="Hughes D."/>
            <person name="Osuji N."/>
            <person name="Pu L.-L."/>
            <person name="Puazo M."/>
            <person name="Qu C."/>
            <person name="Quiroz J."/>
            <person name="Raj R."/>
            <person name="Weissenberger G."/>
            <person name="Xin Y."/>
            <person name="Zou X."/>
            <person name="Han Y."/>
            <person name="Worley K."/>
            <person name="Muzny D."/>
            <person name="Gibbs R."/>
        </authorList>
    </citation>
    <scope>NUCLEOTIDE SEQUENCE</scope>
    <source>
        <strain evidence="3">Sampled in the wild</strain>
    </source>
</reference>
<evidence type="ECO:0000256" key="1">
    <source>
        <dbReference type="SAM" id="MobiDB-lite"/>
    </source>
</evidence>
<sequence length="66" mass="6982">MDRREEGSSDGGAAAGEASNRKRALYSSLVAALGFVCFATAATAVGLPLWGHFENPEGEKHRCHGY</sequence>
<dbReference type="Proteomes" id="UP000792457">
    <property type="component" value="Unassembled WGS sequence"/>
</dbReference>
<comment type="caution">
    <text evidence="3">The sequence shown here is derived from an EMBL/GenBank/DDBJ whole genome shotgun (WGS) entry which is preliminary data.</text>
</comment>
<evidence type="ECO:0000313" key="4">
    <source>
        <dbReference type="Proteomes" id="UP000792457"/>
    </source>
</evidence>